<evidence type="ECO:0000259" key="5">
    <source>
        <dbReference type="Pfam" id="PF00999"/>
    </source>
</evidence>
<evidence type="ECO:0000313" key="6">
    <source>
        <dbReference type="EMBL" id="MDI2030245.1"/>
    </source>
</evidence>
<dbReference type="Proteomes" id="UP001237595">
    <property type="component" value="Unassembled WGS sequence"/>
</dbReference>
<evidence type="ECO:0000256" key="4">
    <source>
        <dbReference type="ARBA" id="ARBA00023136"/>
    </source>
</evidence>
<feature type="domain" description="Cation/H+ exchanger transmembrane" evidence="5">
    <location>
        <begin position="2"/>
        <end position="72"/>
    </location>
</feature>
<gene>
    <name evidence="6" type="ORF">QFW96_16570</name>
</gene>
<keyword evidence="2" id="KW-0812">Transmembrane</keyword>
<organism evidence="6 7">
    <name type="scientific">Saccharopolyspora ipomoeae</name>
    <dbReference type="NCBI Taxonomy" id="3042027"/>
    <lineage>
        <taxon>Bacteria</taxon>
        <taxon>Bacillati</taxon>
        <taxon>Actinomycetota</taxon>
        <taxon>Actinomycetes</taxon>
        <taxon>Pseudonocardiales</taxon>
        <taxon>Pseudonocardiaceae</taxon>
        <taxon>Saccharopolyspora</taxon>
    </lineage>
</organism>
<sequence>MITLLAVAGKIVSAAVFARVLGHGWRPSAGSGLMMNCRGVTELVVLQIGLSLGVLSPRLSTMLARMALITTPAAAASPGDRVSREEWLIAG</sequence>
<comment type="subcellular location">
    <subcellularLocation>
        <location evidence="1">Membrane</location>
        <topology evidence="1">Multi-pass membrane protein</topology>
    </subcellularLocation>
</comment>
<protein>
    <submittedName>
        <fullName evidence="6">Cation:proton antiporter</fullName>
    </submittedName>
</protein>
<dbReference type="RefSeq" id="WP_281456555.1">
    <property type="nucleotide sequence ID" value="NZ_JASAOF010000009.1"/>
</dbReference>
<keyword evidence="7" id="KW-1185">Reference proteome</keyword>
<evidence type="ECO:0000256" key="3">
    <source>
        <dbReference type="ARBA" id="ARBA00022989"/>
    </source>
</evidence>
<accession>A0ABT6PQI3</accession>
<dbReference type="InterPro" id="IPR038770">
    <property type="entry name" value="Na+/solute_symporter_sf"/>
</dbReference>
<dbReference type="EMBL" id="JASAOF010000009">
    <property type="protein sequence ID" value="MDI2030245.1"/>
    <property type="molecule type" value="Genomic_DNA"/>
</dbReference>
<evidence type="ECO:0000256" key="1">
    <source>
        <dbReference type="ARBA" id="ARBA00004141"/>
    </source>
</evidence>
<evidence type="ECO:0000256" key="2">
    <source>
        <dbReference type="ARBA" id="ARBA00022692"/>
    </source>
</evidence>
<evidence type="ECO:0000313" key="7">
    <source>
        <dbReference type="Proteomes" id="UP001237595"/>
    </source>
</evidence>
<name>A0ABT6PQI3_9PSEU</name>
<dbReference type="Pfam" id="PF00999">
    <property type="entry name" value="Na_H_Exchanger"/>
    <property type="match status" value="1"/>
</dbReference>
<keyword evidence="3" id="KW-1133">Transmembrane helix</keyword>
<reference evidence="6 7" key="1">
    <citation type="submission" date="2023-04" db="EMBL/GenBank/DDBJ databases">
        <title>Draft genome sequence of Saccharopolyspora sp. TS4A08 isolated from sweet potato rhizospheric soil.</title>
        <authorList>
            <person name="Suksaard P."/>
            <person name="Duangmal K."/>
        </authorList>
    </citation>
    <scope>NUCLEOTIDE SEQUENCE [LARGE SCALE GENOMIC DNA]</scope>
    <source>
        <strain evidence="6 7">TS4A08</strain>
    </source>
</reference>
<dbReference type="InterPro" id="IPR006153">
    <property type="entry name" value="Cation/H_exchanger_TM"/>
</dbReference>
<proteinExistence type="predicted"/>
<comment type="caution">
    <text evidence="6">The sequence shown here is derived from an EMBL/GenBank/DDBJ whole genome shotgun (WGS) entry which is preliminary data.</text>
</comment>
<keyword evidence="4" id="KW-0472">Membrane</keyword>
<dbReference type="Gene3D" id="1.20.1530.20">
    <property type="match status" value="1"/>
</dbReference>